<reference evidence="14" key="2">
    <citation type="journal article" date="2018" name="Nature">
        <title>Human gut bacteria contain acquired interbacterial defence systems.</title>
        <authorList>
            <person name="Ross B.D."/>
            <person name="Verster A.J."/>
            <person name="Radey M.C."/>
            <person name="Schmidtke D.T."/>
            <person name="Pope C.E."/>
            <person name="Hoffman L.R."/>
            <person name="Hajjar A."/>
            <person name="Peterson S.B."/>
            <person name="Borenstein E."/>
            <person name="Mougous J."/>
        </authorList>
    </citation>
    <scope>NUCLEOTIDE SEQUENCE</scope>
    <source>
        <strain evidence="14">3725 D1 iv</strain>
    </source>
</reference>
<dbReference type="Gene3D" id="3.60.21.10">
    <property type="match status" value="1"/>
</dbReference>
<evidence type="ECO:0000256" key="3">
    <source>
        <dbReference type="ARBA" id="ARBA00022801"/>
    </source>
</evidence>
<evidence type="ECO:0000313" key="24">
    <source>
        <dbReference type="Proteomes" id="UP000473905"/>
    </source>
</evidence>
<keyword evidence="2" id="KW-0479">Metal-binding</keyword>
<sequence length="361" mass="41281">MLTYLLIIITLYLAGNAYIFIRAKQALKVKSLGVKIFLTVLFWICALSFFGTMLTRNLEMPVFISHSMYTIGTSWLIFTLYMALFLLLFDILKLFKVVYKYRFYLSLVFTLGLLGCGVYNYHHPETNVVSILTNKRYEDTPQAIKIVAISDVHLGNGTGKAALKKYVEMINAQHPDLILISGDLIDNSVVPLYTENMAEELANLKAPMGIYMVLGNHEYISGIDESIRYIKSTQIQLLRDSVVTLPNGIQLIGRDDRHNRKRHSLQELMVNIDKSKPIILLDHQPFDLEKTEAAGIDLQFSGHTHHGQIWPINWVTDYIFEQSHGYRQWGNSHVYVSSGLSLWGPPFRIGTHSEMVIFNFQ</sequence>
<gene>
    <name evidence="16" type="ORF">DW206_10690</name>
    <name evidence="15" type="ORF">DWV35_08590</name>
    <name evidence="14" type="ORF">DYI28_03900</name>
    <name evidence="12" type="ORF">F3B53_02605</name>
    <name evidence="10" type="ORF">F3B85_12345</name>
    <name evidence="11" type="ORF">F3B98_06795</name>
    <name evidence="9" type="ORF">F3D66_10715</name>
    <name evidence="8" type="ORF">F3D71_24005</name>
    <name evidence="7" type="ORF">F3F51_10700</name>
    <name evidence="13" type="ORF">PO382_03880</name>
</gene>
<dbReference type="EMBL" id="QRJR01000007">
    <property type="protein sequence ID" value="RHH47406.1"/>
    <property type="molecule type" value="Genomic_DNA"/>
</dbReference>
<proteinExistence type="inferred from homology"/>
<evidence type="ECO:0000313" key="20">
    <source>
        <dbReference type="Proteomes" id="UP000323717"/>
    </source>
</evidence>
<dbReference type="AlphaFoldDB" id="A0A139KXB5"/>
<comment type="cofactor">
    <cofactor evidence="1">
        <name>a divalent metal cation</name>
        <dbReference type="ChEBI" id="CHEBI:60240"/>
    </cofactor>
</comment>
<evidence type="ECO:0000313" key="23">
    <source>
        <dbReference type="Proteomes" id="UP000460135"/>
    </source>
</evidence>
<evidence type="ECO:0000313" key="18">
    <source>
        <dbReference type="Proteomes" id="UP000286031"/>
    </source>
</evidence>
<dbReference type="EMBL" id="VWFO01000006">
    <property type="protein sequence ID" value="KAA4665329.1"/>
    <property type="molecule type" value="Genomic_DNA"/>
</dbReference>
<reference evidence="14" key="5">
    <citation type="submission" date="2019-07" db="EMBL/GenBank/DDBJ databases">
        <authorList>
            <person name="Ross B.D."/>
            <person name="Verster A.J."/>
            <person name="Radey M.C."/>
            <person name="Schmidtke D.T."/>
            <person name="Pope C.E."/>
            <person name="Hoffman L.R."/>
            <person name="Hajjar A."/>
            <person name="Peterson S.B."/>
            <person name="Borenstein E."/>
            <person name="Mougous J.D."/>
        </authorList>
    </citation>
    <scope>NUCLEOTIDE SEQUENCE</scope>
    <source>
        <strain evidence="14">3725 D1 iv</strain>
    </source>
</reference>
<keyword evidence="5" id="KW-0812">Transmembrane</keyword>
<dbReference type="GO" id="GO:0016787">
    <property type="term" value="F:hydrolase activity"/>
    <property type="evidence" value="ECO:0007669"/>
    <property type="project" value="UniProtKB-KW"/>
</dbReference>
<accession>A0A139KXB5</accession>
<dbReference type="EMBL" id="VWLE01000508">
    <property type="protein sequence ID" value="KAA3939786.1"/>
    <property type="molecule type" value="Genomic_DNA"/>
</dbReference>
<dbReference type="STRING" id="28116.Bovatus_00522"/>
<organism evidence="7 23">
    <name type="scientific">Bacteroides ovatus</name>
    <dbReference type="NCBI Taxonomy" id="28116"/>
    <lineage>
        <taxon>Bacteria</taxon>
        <taxon>Pseudomonadati</taxon>
        <taxon>Bacteroidota</taxon>
        <taxon>Bacteroidia</taxon>
        <taxon>Bacteroidales</taxon>
        <taxon>Bacteroidaceae</taxon>
        <taxon>Bacteroides</taxon>
    </lineage>
</organism>
<reference evidence="20 21" key="4">
    <citation type="journal article" date="2019" name="Nat. Med.">
        <title>A library of human gut bacterial isolates paired with longitudinal multiomics data enables mechanistic microbiome research.</title>
        <authorList>
            <person name="Poyet M."/>
            <person name="Groussin M."/>
            <person name="Gibbons S.M."/>
            <person name="Avila-Pacheco J."/>
            <person name="Jiang X."/>
            <person name="Kearney S.M."/>
            <person name="Perrotta A.R."/>
            <person name="Berdy B."/>
            <person name="Zhao S."/>
            <person name="Lieberman T.D."/>
            <person name="Swanson P.K."/>
            <person name="Smith M."/>
            <person name="Roesemann S."/>
            <person name="Alexander J.E."/>
            <person name="Rich S.A."/>
            <person name="Livny J."/>
            <person name="Vlamakis H."/>
            <person name="Clish C."/>
            <person name="Bullock K."/>
            <person name="Deik A."/>
            <person name="Scott J."/>
            <person name="Pierce K.A."/>
            <person name="Xavier R.J."/>
            <person name="Alm E.J."/>
        </authorList>
    </citation>
    <scope>NUCLEOTIDE SEQUENCE [LARGE SCALE GENOMIC DNA]</scope>
    <source>
        <strain evidence="9 24">BIOML-A134</strain>
        <strain evidence="11 22">BIOML-A14</strain>
        <strain evidence="8 20">BIOML-A163</strain>
        <strain evidence="7 23">BIOML-A183</strain>
        <strain evidence="12 21">BIOML-A2</strain>
        <strain evidence="10 25">BIOML-A41</strain>
    </source>
</reference>
<evidence type="ECO:0000313" key="19">
    <source>
        <dbReference type="Proteomes" id="UP000318823"/>
    </source>
</evidence>
<feature type="transmembrane region" description="Helical" evidence="5">
    <location>
        <begin position="36"/>
        <end position="55"/>
    </location>
</feature>
<keyword evidence="3" id="KW-0378">Hydrolase</keyword>
<reference evidence="19" key="1">
    <citation type="journal article" date="2018" name="J. Anim. Genet.">
        <title>Acquired interbacterial defense systems protect against interspecies antagonism in the human gut microbiome.</title>
        <authorList>
            <person name="Ross B.D."/>
            <person name="Verster A.J."/>
            <person name="Radey M.C."/>
            <person name="Schmidtke D.T."/>
            <person name="Pope C.E."/>
            <person name="Hoffman L.R."/>
            <person name="Hajjar A."/>
            <person name="Peterson S.B."/>
            <person name="Borenstein E."/>
            <person name="Mougous J."/>
        </authorList>
    </citation>
    <scope>NUCLEOTIDE SEQUENCE [LARGE SCALE GENOMIC DNA]</scope>
    <source>
        <strain evidence="19">3725 D1 iv</strain>
    </source>
</reference>
<dbReference type="RefSeq" id="WP_004306295.1">
    <property type="nucleotide sequence ID" value="NZ_BAABYV010000001.1"/>
</dbReference>
<dbReference type="PANTHER" id="PTHR31302">
    <property type="entry name" value="TRANSMEMBRANE PROTEIN WITH METALLOPHOSPHOESTERASE DOMAIN-RELATED"/>
    <property type="match status" value="1"/>
</dbReference>
<dbReference type="SUPFAM" id="SSF56300">
    <property type="entry name" value="Metallo-dependent phosphatases"/>
    <property type="match status" value="1"/>
</dbReference>
<feature type="transmembrane region" description="Helical" evidence="5">
    <location>
        <begin position="101"/>
        <end position="121"/>
    </location>
</feature>
<dbReference type="InterPro" id="IPR029052">
    <property type="entry name" value="Metallo-depent_PP-like"/>
</dbReference>
<reference evidence="13" key="6">
    <citation type="submission" date="2022-10" db="EMBL/GenBank/DDBJ databases">
        <title>Human gut microbiome strain richness.</title>
        <authorList>
            <person name="Chen-Liaw A."/>
        </authorList>
    </citation>
    <scope>NUCLEOTIDE SEQUENCE</scope>
    <source>
        <strain evidence="13">BSD2780120875st1_E1_BSD2780120875_150330</strain>
    </source>
</reference>
<keyword evidence="5" id="KW-1133">Transmembrane helix</keyword>
<dbReference type="PANTHER" id="PTHR31302:SF0">
    <property type="entry name" value="TRANSMEMBRANE PROTEIN WITH METALLOPHOSPHOESTERASE DOMAIN"/>
    <property type="match status" value="1"/>
</dbReference>
<dbReference type="InterPro" id="IPR051158">
    <property type="entry name" value="Metallophosphoesterase_sf"/>
</dbReference>
<evidence type="ECO:0000313" key="21">
    <source>
        <dbReference type="Proteomes" id="UP000375690"/>
    </source>
</evidence>
<evidence type="ECO:0000313" key="15">
    <source>
        <dbReference type="EMBL" id="RGX10873.1"/>
    </source>
</evidence>
<dbReference type="EMBL" id="VWGP01000007">
    <property type="protein sequence ID" value="KAA4537143.1"/>
    <property type="molecule type" value="Genomic_DNA"/>
</dbReference>
<reference evidence="17 18" key="3">
    <citation type="submission" date="2018-08" db="EMBL/GenBank/DDBJ databases">
        <title>A genome reference for cultivated species of the human gut microbiota.</title>
        <authorList>
            <person name="Zou Y."/>
            <person name="Xue W."/>
            <person name="Luo G."/>
        </authorList>
    </citation>
    <scope>NUCLEOTIDE SEQUENCE [LARGE SCALE GENOMIC DNA]</scope>
    <source>
        <strain evidence="15 18">AF04-46</strain>
        <strain evidence="16 17">AM17-48</strain>
    </source>
</reference>
<evidence type="ECO:0000259" key="6">
    <source>
        <dbReference type="Pfam" id="PF00149"/>
    </source>
</evidence>
<dbReference type="Proteomes" id="UP000286031">
    <property type="component" value="Unassembled WGS sequence"/>
</dbReference>
<dbReference type="Proteomes" id="UP000323717">
    <property type="component" value="Unassembled WGS sequence"/>
</dbReference>
<dbReference type="EMBL" id="JAQNZF010000004">
    <property type="protein sequence ID" value="MDC2741360.1"/>
    <property type="molecule type" value="Genomic_DNA"/>
</dbReference>
<protein>
    <submittedName>
        <fullName evidence="7">Metallophosphoesterase</fullName>
    </submittedName>
</protein>
<evidence type="ECO:0000313" key="22">
    <source>
        <dbReference type="Proteomes" id="UP000435985"/>
    </source>
</evidence>
<keyword evidence="5" id="KW-0472">Membrane</keyword>
<dbReference type="Pfam" id="PF00149">
    <property type="entry name" value="Metallophos"/>
    <property type="match status" value="1"/>
</dbReference>
<dbReference type="EMBL" id="QSBI01000008">
    <property type="protein sequence ID" value="RGX10873.1"/>
    <property type="molecule type" value="Genomic_DNA"/>
</dbReference>
<feature type="transmembrane region" description="Helical" evidence="5">
    <location>
        <begin position="6"/>
        <end position="24"/>
    </location>
</feature>
<dbReference type="Proteomes" id="UP000478493">
    <property type="component" value="Unassembled WGS sequence"/>
</dbReference>
<dbReference type="Proteomes" id="UP000283329">
    <property type="component" value="Unassembled WGS sequence"/>
</dbReference>
<evidence type="ECO:0000313" key="7">
    <source>
        <dbReference type="EMBL" id="KAA3805296.1"/>
    </source>
</evidence>
<dbReference type="Proteomes" id="UP000375690">
    <property type="component" value="Unassembled WGS sequence"/>
</dbReference>
<evidence type="ECO:0000313" key="14">
    <source>
        <dbReference type="EMBL" id="QDM07926.1"/>
    </source>
</evidence>
<comment type="similarity">
    <text evidence="4">Belongs to the metallophosphoesterase superfamily.</text>
</comment>
<dbReference type="InterPro" id="IPR004843">
    <property type="entry name" value="Calcineurin-like_PHP"/>
</dbReference>
<dbReference type="EMBL" id="VWKB01000013">
    <property type="protein sequence ID" value="KAA4098920.1"/>
    <property type="molecule type" value="Genomic_DNA"/>
</dbReference>
<dbReference type="Proteomes" id="UP000435985">
    <property type="component" value="Unassembled WGS sequence"/>
</dbReference>
<dbReference type="EMBL" id="VWLX01000007">
    <property type="protein sequence ID" value="KAA3805296.1"/>
    <property type="molecule type" value="Genomic_DNA"/>
</dbReference>
<evidence type="ECO:0000313" key="12">
    <source>
        <dbReference type="EMBL" id="KAB1330647.1"/>
    </source>
</evidence>
<dbReference type="Proteomes" id="UP000318823">
    <property type="component" value="Chromosome"/>
</dbReference>
<evidence type="ECO:0000313" key="11">
    <source>
        <dbReference type="EMBL" id="KAA4665329.1"/>
    </source>
</evidence>
<dbReference type="Proteomes" id="UP001219389">
    <property type="component" value="Unassembled WGS sequence"/>
</dbReference>
<evidence type="ECO:0000313" key="10">
    <source>
        <dbReference type="EMBL" id="KAA4537143.1"/>
    </source>
</evidence>
<feature type="domain" description="Calcineurin-like phosphoesterase" evidence="6">
    <location>
        <begin position="144"/>
        <end position="306"/>
    </location>
</feature>
<dbReference type="FunFam" id="3.60.21.10:FF:000028">
    <property type="entry name" value="Putative metallophosphoesterase"/>
    <property type="match status" value="1"/>
</dbReference>
<evidence type="ECO:0000256" key="1">
    <source>
        <dbReference type="ARBA" id="ARBA00001968"/>
    </source>
</evidence>
<dbReference type="Proteomes" id="UP000460135">
    <property type="component" value="Unassembled WGS sequence"/>
</dbReference>
<evidence type="ECO:0000313" key="8">
    <source>
        <dbReference type="EMBL" id="KAA3939786.1"/>
    </source>
</evidence>
<feature type="transmembrane region" description="Helical" evidence="5">
    <location>
        <begin position="67"/>
        <end position="89"/>
    </location>
</feature>
<dbReference type="GO" id="GO:0046872">
    <property type="term" value="F:metal ion binding"/>
    <property type="evidence" value="ECO:0007669"/>
    <property type="project" value="UniProtKB-KW"/>
</dbReference>
<evidence type="ECO:0000313" key="16">
    <source>
        <dbReference type="EMBL" id="RHH47406.1"/>
    </source>
</evidence>
<dbReference type="EMBL" id="VWFC01000002">
    <property type="protein sequence ID" value="KAB1330647.1"/>
    <property type="molecule type" value="Genomic_DNA"/>
</dbReference>
<dbReference type="EMBL" id="CP041395">
    <property type="protein sequence ID" value="QDM07926.1"/>
    <property type="molecule type" value="Genomic_DNA"/>
</dbReference>
<keyword evidence="24" id="KW-1185">Reference proteome</keyword>
<dbReference type="CDD" id="cd07385">
    <property type="entry name" value="MPP_YkuE_C"/>
    <property type="match status" value="1"/>
</dbReference>
<evidence type="ECO:0000256" key="4">
    <source>
        <dbReference type="ARBA" id="ARBA00061089"/>
    </source>
</evidence>
<evidence type="ECO:0000313" key="9">
    <source>
        <dbReference type="EMBL" id="KAA4098920.1"/>
    </source>
</evidence>
<evidence type="ECO:0000313" key="17">
    <source>
        <dbReference type="Proteomes" id="UP000283329"/>
    </source>
</evidence>
<name>A0A139KXB5_BACOV</name>
<evidence type="ECO:0000256" key="5">
    <source>
        <dbReference type="SAM" id="Phobius"/>
    </source>
</evidence>
<evidence type="ECO:0000313" key="13">
    <source>
        <dbReference type="EMBL" id="MDC2741360.1"/>
    </source>
</evidence>
<dbReference type="Proteomes" id="UP000473905">
    <property type="component" value="Unassembled WGS sequence"/>
</dbReference>
<evidence type="ECO:0000256" key="2">
    <source>
        <dbReference type="ARBA" id="ARBA00022723"/>
    </source>
</evidence>
<evidence type="ECO:0000313" key="25">
    <source>
        <dbReference type="Proteomes" id="UP000478493"/>
    </source>
</evidence>